<keyword evidence="2" id="KW-0732">Signal</keyword>
<feature type="compositionally biased region" description="Basic and acidic residues" evidence="1">
    <location>
        <begin position="536"/>
        <end position="550"/>
    </location>
</feature>
<organism evidence="3 4">
    <name type="scientific">Bifidobacterium parmae</name>
    <dbReference type="NCBI Taxonomy" id="361854"/>
    <lineage>
        <taxon>Bacteria</taxon>
        <taxon>Bacillati</taxon>
        <taxon>Actinomycetota</taxon>
        <taxon>Actinomycetes</taxon>
        <taxon>Bifidobacteriales</taxon>
        <taxon>Bifidobacteriaceae</taxon>
        <taxon>Bifidobacterium</taxon>
    </lineage>
</organism>
<sequence length="717" mass="69145">MGHRRKALACAVALAVASSLALGCAAGASIAGTRIATPALAGRDVFTVTETDGDAGALYLMDDPADAGSSSRSASSGASASSASASSASRTVTRVPAGVRGLPIAAHVTYSLDGPNVGRTDIAGASGLVGVHVTLEAETLGDDLPRAARSQRMLVTFTVPTRVADDVNVGDGAVVTTNGSNTVVAAVMRVGERLDCYMTAKKFAMGDVTVVSADDVAALADTAAAMGDGSIAMDGSTGAGAGSAGAGTGAAGAHQDLIDKLTKLRDLERSLAAGEIAAKQADYDKAFAAYMAAYVGSYTNHLSGSIGSSTQLTALMGTAGELSGDTPLAAAVLDEANATDALASAHQHTGAADAIDQVIRMVRAQGTDGLTDTLRRRAGEETTEGAKAYAAGQSQLSQAMIPYSMAYTDAYTKHLSELTGGTSAGAAAHADEANAATAKEFASGSGGAHADDVAKVDAAMDALAAARERTGAGSAYRQVLLRFAGELSGADSGGGDGVGGVGGSGSGAAGASGAAAAGRFVGRGMAGDDSLAAHAEASRSRRQAAAERRAAKASSGDVTTTVIDENAGKTDAGDVMKFAGGVPGAGGKSGASSGASASAGSGSAGSGGSAGGTSAGSGSGAGSSAATSSALTQLSPYVGMDGAAGATGGAGGSGTRLVNDTTQLIDDATAFGDAGALLRALLADTTVQTKLGVGDASASGTASASAATRFLIVEPGV</sequence>
<name>A0A2N5J3K5_9BIFI</name>
<feature type="chain" id="PRO_5039299368" description="Tubuliform spidroin" evidence="2">
    <location>
        <begin position="22"/>
        <end position="717"/>
    </location>
</feature>
<feature type="region of interest" description="Disordered" evidence="1">
    <location>
        <begin position="69"/>
        <end position="90"/>
    </location>
</feature>
<feature type="signal peptide" evidence="2">
    <location>
        <begin position="1"/>
        <end position="21"/>
    </location>
</feature>
<dbReference type="RefSeq" id="WP_101622264.1">
    <property type="nucleotide sequence ID" value="NZ_NMWT01000013.1"/>
</dbReference>
<evidence type="ECO:0000256" key="1">
    <source>
        <dbReference type="SAM" id="MobiDB-lite"/>
    </source>
</evidence>
<evidence type="ECO:0008006" key="5">
    <source>
        <dbReference type="Google" id="ProtNLM"/>
    </source>
</evidence>
<evidence type="ECO:0000313" key="3">
    <source>
        <dbReference type="EMBL" id="PLS28759.1"/>
    </source>
</evidence>
<evidence type="ECO:0000313" key="4">
    <source>
        <dbReference type="Proteomes" id="UP000235034"/>
    </source>
</evidence>
<evidence type="ECO:0000256" key="2">
    <source>
        <dbReference type="SAM" id="SignalP"/>
    </source>
</evidence>
<dbReference type="AlphaFoldDB" id="A0A2N5J3K5"/>
<keyword evidence="4" id="KW-1185">Reference proteome</keyword>
<reference evidence="3 4" key="1">
    <citation type="submission" date="2017-07" db="EMBL/GenBank/DDBJ databases">
        <title>Bifidobacterium novel species.</title>
        <authorList>
            <person name="Lugli G.A."/>
            <person name="Milani C."/>
            <person name="Duranti S."/>
            <person name="Mangifesta M."/>
        </authorList>
    </citation>
    <scope>NUCLEOTIDE SEQUENCE [LARGE SCALE GENOMIC DNA]</scope>
    <source>
        <strain evidence="3 4">77</strain>
    </source>
</reference>
<comment type="caution">
    <text evidence="3">The sequence shown here is derived from an EMBL/GenBank/DDBJ whole genome shotgun (WGS) entry which is preliminary data.</text>
</comment>
<proteinExistence type="predicted"/>
<feature type="region of interest" description="Disordered" evidence="1">
    <location>
        <begin position="532"/>
        <end position="565"/>
    </location>
</feature>
<feature type="compositionally biased region" description="Gly residues" evidence="1">
    <location>
        <begin position="602"/>
        <end position="621"/>
    </location>
</feature>
<dbReference type="EMBL" id="NMWT01000013">
    <property type="protein sequence ID" value="PLS28759.1"/>
    <property type="molecule type" value="Genomic_DNA"/>
</dbReference>
<feature type="region of interest" description="Disordered" evidence="1">
    <location>
        <begin position="584"/>
        <end position="626"/>
    </location>
</feature>
<dbReference type="PROSITE" id="PS51257">
    <property type="entry name" value="PROKAR_LIPOPROTEIN"/>
    <property type="match status" value="1"/>
</dbReference>
<protein>
    <recommendedName>
        <fullName evidence="5">Tubuliform spidroin</fullName>
    </recommendedName>
</protein>
<gene>
    <name evidence="3" type="ORF">Uis4E_1123</name>
</gene>
<accession>A0A2N5J3K5</accession>
<feature type="compositionally biased region" description="Low complexity" evidence="1">
    <location>
        <begin position="590"/>
        <end position="601"/>
    </location>
</feature>
<dbReference type="OrthoDB" id="3240077at2"/>
<dbReference type="Proteomes" id="UP000235034">
    <property type="component" value="Unassembled WGS sequence"/>
</dbReference>